<keyword evidence="3" id="KW-1185">Reference proteome</keyword>
<proteinExistence type="predicted"/>
<dbReference type="Proteomes" id="UP001158067">
    <property type="component" value="Unassembled WGS sequence"/>
</dbReference>
<evidence type="ECO:0000313" key="3">
    <source>
        <dbReference type="Proteomes" id="UP001158067"/>
    </source>
</evidence>
<keyword evidence="1" id="KW-0732">Signal</keyword>
<comment type="caution">
    <text evidence="2">The sequence shown here is derived from an EMBL/GenBank/DDBJ whole genome shotgun (WGS) entry which is preliminary data.</text>
</comment>
<dbReference type="PROSITE" id="PS51257">
    <property type="entry name" value="PROKAR_LIPOPROTEIN"/>
    <property type="match status" value="1"/>
</dbReference>
<dbReference type="EMBL" id="FXUG01000001">
    <property type="protein sequence ID" value="SMP38609.1"/>
    <property type="molecule type" value="Genomic_DNA"/>
</dbReference>
<feature type="signal peptide" evidence="1">
    <location>
        <begin position="1"/>
        <end position="20"/>
    </location>
</feature>
<organism evidence="2 3">
    <name type="scientific">Neorhodopirellula lusitana</name>
    <dbReference type="NCBI Taxonomy" id="445327"/>
    <lineage>
        <taxon>Bacteria</taxon>
        <taxon>Pseudomonadati</taxon>
        <taxon>Planctomycetota</taxon>
        <taxon>Planctomycetia</taxon>
        <taxon>Pirellulales</taxon>
        <taxon>Pirellulaceae</taxon>
        <taxon>Neorhodopirellula</taxon>
    </lineage>
</organism>
<evidence type="ECO:0000256" key="1">
    <source>
        <dbReference type="SAM" id="SignalP"/>
    </source>
</evidence>
<protein>
    <recommendedName>
        <fullName evidence="4">Secreted protein</fullName>
    </recommendedName>
</protein>
<gene>
    <name evidence="2" type="ORF">SAMN06265222_101161</name>
</gene>
<accession>A0ABY1PNF5</accession>
<evidence type="ECO:0000313" key="2">
    <source>
        <dbReference type="EMBL" id="SMP38609.1"/>
    </source>
</evidence>
<feature type="chain" id="PRO_5045856767" description="Secreted protein" evidence="1">
    <location>
        <begin position="21"/>
        <end position="71"/>
    </location>
</feature>
<reference evidence="2 3" key="1">
    <citation type="submission" date="2017-05" db="EMBL/GenBank/DDBJ databases">
        <authorList>
            <person name="Varghese N."/>
            <person name="Submissions S."/>
        </authorList>
    </citation>
    <scope>NUCLEOTIDE SEQUENCE [LARGE SCALE GENOMIC DNA]</scope>
    <source>
        <strain evidence="2 3">DSM 25457</strain>
    </source>
</reference>
<evidence type="ECO:0008006" key="4">
    <source>
        <dbReference type="Google" id="ProtNLM"/>
    </source>
</evidence>
<sequence length="71" mass="7665">MPLFIRVLALPFVLTIPLVAGCGEEAATSTSKSELQQYMEEHPELAVESAEVPDDLYGGISNAEIEGEEVE</sequence>
<name>A0ABY1PNF5_9BACT</name>